<name>A0ACB6QBK3_9PLEO</name>
<comment type="caution">
    <text evidence="1">The sequence shown here is derived from an EMBL/GenBank/DDBJ whole genome shotgun (WGS) entry which is preliminary data.</text>
</comment>
<organism evidence="1 2">
    <name type="scientific">Lindgomyces ingoldianus</name>
    <dbReference type="NCBI Taxonomy" id="673940"/>
    <lineage>
        <taxon>Eukaryota</taxon>
        <taxon>Fungi</taxon>
        <taxon>Dikarya</taxon>
        <taxon>Ascomycota</taxon>
        <taxon>Pezizomycotina</taxon>
        <taxon>Dothideomycetes</taxon>
        <taxon>Pleosporomycetidae</taxon>
        <taxon>Pleosporales</taxon>
        <taxon>Lindgomycetaceae</taxon>
        <taxon>Lindgomyces</taxon>
    </lineage>
</organism>
<sequence length="294" mass="34190">MSFQQDMDEFDIYDPCGSSQSGNNAAFLDWQVVGRRLRSWTRSRFPARNEGRSNNDIPSPEKLPQKYAGFFHCELAARPESVQGTKVSFLNLPGELRNDIYCFLIYPHHNMLLVVFQTSPRDIFRSLLRSPIFRVNRQIRAEAFSFLCGTKKFRIINAPCAETFLRYIGPVGRMNLANITLMLSVFVDLNLGQAEGFFRFLREANHLRHFHLEIDMYITDQKHDNAKWDFLQRIESALHNIEGLSLTWSMILRLVPDDDINRLGDMFVRMEEIFGKENRRGGRAWEADGTEIKT</sequence>
<gene>
    <name evidence="1" type="ORF">BDR25DRAFT_347172</name>
</gene>
<proteinExistence type="predicted"/>
<evidence type="ECO:0000313" key="2">
    <source>
        <dbReference type="Proteomes" id="UP000799755"/>
    </source>
</evidence>
<protein>
    <submittedName>
        <fullName evidence="1">Uncharacterized protein</fullName>
    </submittedName>
</protein>
<dbReference type="Proteomes" id="UP000799755">
    <property type="component" value="Unassembled WGS sequence"/>
</dbReference>
<dbReference type="EMBL" id="MU003549">
    <property type="protein sequence ID" value="KAF2463536.1"/>
    <property type="molecule type" value="Genomic_DNA"/>
</dbReference>
<keyword evidence="2" id="KW-1185">Reference proteome</keyword>
<reference evidence="1" key="1">
    <citation type="journal article" date="2020" name="Stud. Mycol.">
        <title>101 Dothideomycetes genomes: a test case for predicting lifestyles and emergence of pathogens.</title>
        <authorList>
            <person name="Haridas S."/>
            <person name="Albert R."/>
            <person name="Binder M."/>
            <person name="Bloem J."/>
            <person name="Labutti K."/>
            <person name="Salamov A."/>
            <person name="Andreopoulos B."/>
            <person name="Baker S."/>
            <person name="Barry K."/>
            <person name="Bills G."/>
            <person name="Bluhm B."/>
            <person name="Cannon C."/>
            <person name="Castanera R."/>
            <person name="Culley D."/>
            <person name="Daum C."/>
            <person name="Ezra D."/>
            <person name="Gonzalez J."/>
            <person name="Henrissat B."/>
            <person name="Kuo A."/>
            <person name="Liang C."/>
            <person name="Lipzen A."/>
            <person name="Lutzoni F."/>
            <person name="Magnuson J."/>
            <person name="Mondo S."/>
            <person name="Nolan M."/>
            <person name="Ohm R."/>
            <person name="Pangilinan J."/>
            <person name="Park H.-J."/>
            <person name="Ramirez L."/>
            <person name="Alfaro M."/>
            <person name="Sun H."/>
            <person name="Tritt A."/>
            <person name="Yoshinaga Y."/>
            <person name="Zwiers L.-H."/>
            <person name="Turgeon B."/>
            <person name="Goodwin S."/>
            <person name="Spatafora J."/>
            <person name="Crous P."/>
            <person name="Grigoriev I."/>
        </authorList>
    </citation>
    <scope>NUCLEOTIDE SEQUENCE</scope>
    <source>
        <strain evidence="1">ATCC 200398</strain>
    </source>
</reference>
<evidence type="ECO:0000313" key="1">
    <source>
        <dbReference type="EMBL" id="KAF2463536.1"/>
    </source>
</evidence>
<accession>A0ACB6QBK3</accession>